<reference evidence="6 7" key="1">
    <citation type="journal article" date="2016" name="Nat. Commun.">
        <title>Thousands of microbial genomes shed light on interconnected biogeochemical processes in an aquifer system.</title>
        <authorList>
            <person name="Anantharaman K."/>
            <person name="Brown C.T."/>
            <person name="Hug L.A."/>
            <person name="Sharon I."/>
            <person name="Castelle C.J."/>
            <person name="Probst A.J."/>
            <person name="Thomas B.C."/>
            <person name="Singh A."/>
            <person name="Wilkins M.J."/>
            <person name="Karaoz U."/>
            <person name="Brodie E.L."/>
            <person name="Williams K.H."/>
            <person name="Hubbard S.S."/>
            <person name="Banfield J.F."/>
        </authorList>
    </citation>
    <scope>NUCLEOTIDE SEQUENCE [LARGE SCALE GENOMIC DNA]</scope>
</reference>
<proteinExistence type="predicted"/>
<dbReference type="PANTHER" id="PTHR33823">
    <property type="entry name" value="RNA POLYMERASE-BINDING TRANSCRIPTION FACTOR DKSA-RELATED"/>
    <property type="match status" value="1"/>
</dbReference>
<evidence type="ECO:0000313" key="7">
    <source>
        <dbReference type="Proteomes" id="UP000178774"/>
    </source>
</evidence>
<dbReference type="AlphaFoldDB" id="A0A1G2HVA7"/>
<evidence type="ECO:0000256" key="1">
    <source>
        <dbReference type="ARBA" id="ARBA00022723"/>
    </source>
</evidence>
<comment type="caution">
    <text evidence="6">The sequence shown here is derived from an EMBL/GenBank/DDBJ whole genome shotgun (WGS) entry which is preliminary data.</text>
</comment>
<dbReference type="GO" id="GO:0008270">
    <property type="term" value="F:zinc ion binding"/>
    <property type="evidence" value="ECO:0007669"/>
    <property type="project" value="UniProtKB-KW"/>
</dbReference>
<keyword evidence="2" id="KW-0863">Zinc-finger</keyword>
<dbReference type="Gene3D" id="1.20.120.910">
    <property type="entry name" value="DksA, coiled-coil domain"/>
    <property type="match status" value="1"/>
</dbReference>
<dbReference type="Pfam" id="PF01258">
    <property type="entry name" value="zf-dskA_traR"/>
    <property type="match status" value="1"/>
</dbReference>
<feature type="domain" description="Zinc finger DksA/TraR C4-type" evidence="5">
    <location>
        <begin position="95"/>
        <end position="124"/>
    </location>
</feature>
<sequence length="126" mass="14119">MDTKLIEELTLKLNHQKASLEKELASFAVEDKKVKGNWDAKRVNNEDSDMEEKADEVEEYDNLLSLEHSLELKLKNVNAALEKITRSTSSGQAAGSYGTCEKCGKQIETDRLQVAPEAQLCMNCNK</sequence>
<organism evidence="6 7">
    <name type="scientific">Candidatus Staskawiczbacteria bacterium RIFCSPHIGHO2_01_FULL_41_41</name>
    <dbReference type="NCBI Taxonomy" id="1802203"/>
    <lineage>
        <taxon>Bacteria</taxon>
        <taxon>Candidatus Staskawicziibacteriota</taxon>
    </lineage>
</organism>
<dbReference type="PANTHER" id="PTHR33823:SF4">
    <property type="entry name" value="GENERAL STRESS PROTEIN 16O"/>
    <property type="match status" value="1"/>
</dbReference>
<dbReference type="InterPro" id="IPR000962">
    <property type="entry name" value="Znf_DskA_TraR"/>
</dbReference>
<feature type="zinc finger region" description="dksA C4-type" evidence="4">
    <location>
        <begin position="100"/>
        <end position="124"/>
    </location>
</feature>
<keyword evidence="3" id="KW-0862">Zinc</keyword>
<dbReference type="InterPro" id="IPR020458">
    <property type="entry name" value="Znf_DskA_TraR_CS"/>
</dbReference>
<keyword evidence="1" id="KW-0479">Metal-binding</keyword>
<evidence type="ECO:0000256" key="3">
    <source>
        <dbReference type="ARBA" id="ARBA00022833"/>
    </source>
</evidence>
<accession>A0A1G2HVA7</accession>
<dbReference type="EMBL" id="MHOP01000005">
    <property type="protein sequence ID" value="OGZ66486.1"/>
    <property type="molecule type" value="Genomic_DNA"/>
</dbReference>
<evidence type="ECO:0000256" key="4">
    <source>
        <dbReference type="PROSITE-ProRule" id="PRU00510"/>
    </source>
</evidence>
<evidence type="ECO:0000256" key="2">
    <source>
        <dbReference type="ARBA" id="ARBA00022771"/>
    </source>
</evidence>
<evidence type="ECO:0000313" key="6">
    <source>
        <dbReference type="EMBL" id="OGZ66486.1"/>
    </source>
</evidence>
<evidence type="ECO:0000259" key="5">
    <source>
        <dbReference type="Pfam" id="PF01258"/>
    </source>
</evidence>
<protein>
    <recommendedName>
        <fullName evidence="5">Zinc finger DksA/TraR C4-type domain-containing protein</fullName>
    </recommendedName>
</protein>
<dbReference type="PROSITE" id="PS51128">
    <property type="entry name" value="ZF_DKSA_2"/>
    <property type="match status" value="1"/>
</dbReference>
<name>A0A1G2HVA7_9BACT</name>
<dbReference type="PROSITE" id="PS01102">
    <property type="entry name" value="ZF_DKSA_1"/>
    <property type="match status" value="1"/>
</dbReference>
<dbReference type="SUPFAM" id="SSF57716">
    <property type="entry name" value="Glucocorticoid receptor-like (DNA-binding domain)"/>
    <property type="match status" value="1"/>
</dbReference>
<gene>
    <name evidence="6" type="ORF">A2822_01990</name>
</gene>
<dbReference type="Proteomes" id="UP000178774">
    <property type="component" value="Unassembled WGS sequence"/>
</dbReference>